<organism evidence="1 2">
    <name type="scientific">Podarcis muralis</name>
    <name type="common">Wall lizard</name>
    <name type="synonym">Lacerta muralis</name>
    <dbReference type="NCBI Taxonomy" id="64176"/>
    <lineage>
        <taxon>Eukaryota</taxon>
        <taxon>Metazoa</taxon>
        <taxon>Chordata</taxon>
        <taxon>Craniata</taxon>
        <taxon>Vertebrata</taxon>
        <taxon>Euteleostomi</taxon>
        <taxon>Lepidosauria</taxon>
        <taxon>Squamata</taxon>
        <taxon>Bifurcata</taxon>
        <taxon>Unidentata</taxon>
        <taxon>Episquamata</taxon>
        <taxon>Laterata</taxon>
        <taxon>Lacertibaenia</taxon>
        <taxon>Lacertidae</taxon>
        <taxon>Podarcis</taxon>
    </lineage>
</organism>
<dbReference type="Proteomes" id="UP000472272">
    <property type="component" value="Chromosome 2"/>
</dbReference>
<dbReference type="SUPFAM" id="SSF47769">
    <property type="entry name" value="SAM/Pointed domain"/>
    <property type="match status" value="1"/>
</dbReference>
<reference evidence="1" key="2">
    <citation type="submission" date="2025-08" db="UniProtKB">
        <authorList>
            <consortium name="Ensembl"/>
        </authorList>
    </citation>
    <scope>IDENTIFICATION</scope>
</reference>
<evidence type="ECO:0000313" key="2">
    <source>
        <dbReference type="Proteomes" id="UP000472272"/>
    </source>
</evidence>
<dbReference type="GeneTree" id="ENSGT00940000156835"/>
<reference evidence="1" key="3">
    <citation type="submission" date="2025-09" db="UniProtKB">
        <authorList>
            <consortium name="Ensembl"/>
        </authorList>
    </citation>
    <scope>IDENTIFICATION</scope>
</reference>
<accession>A0A670JHI1</accession>
<protein>
    <recommendedName>
        <fullName evidence="3">SAM domain-containing protein</fullName>
    </recommendedName>
</protein>
<evidence type="ECO:0000313" key="1">
    <source>
        <dbReference type="Ensembl" id="ENSPMRP00000022552.1"/>
    </source>
</evidence>
<evidence type="ECO:0008006" key="3">
    <source>
        <dbReference type="Google" id="ProtNLM"/>
    </source>
</evidence>
<dbReference type="InterPro" id="IPR013761">
    <property type="entry name" value="SAM/pointed_sf"/>
</dbReference>
<proteinExistence type="predicted"/>
<reference evidence="1 2" key="1">
    <citation type="journal article" date="2019" name="Proc. Natl. Acad. Sci. U.S.A.">
        <title>Regulatory changes in pterin and carotenoid genes underlie balanced color polymorphisms in the wall lizard.</title>
        <authorList>
            <person name="Andrade P."/>
            <person name="Pinho C."/>
            <person name="Perez I de Lanuza G."/>
            <person name="Afonso S."/>
            <person name="Brejcha J."/>
            <person name="Rubin C.J."/>
            <person name="Wallerman O."/>
            <person name="Pereira P."/>
            <person name="Sabatino S.J."/>
            <person name="Bellati A."/>
            <person name="Pellitteri-Rosa D."/>
            <person name="Bosakova Z."/>
            <person name="Bunikis I."/>
            <person name="Carretero M.A."/>
            <person name="Feiner N."/>
            <person name="Marsik P."/>
            <person name="Pauperio F."/>
            <person name="Salvi D."/>
            <person name="Soler L."/>
            <person name="While G.M."/>
            <person name="Uller T."/>
            <person name="Font E."/>
            <person name="Andersson L."/>
            <person name="Carneiro M."/>
        </authorList>
    </citation>
    <scope>NUCLEOTIDE SEQUENCE</scope>
</reference>
<sequence length="87" mass="10715">MDSRNTPYRSEVARWSPDELANYFKRLNFKDCEKVARKYNITGQRFLVSFSIKLHFQKWSFLWIKRRGLLAKWKWCGCIGREIWMNY</sequence>
<name>A0A670JHI1_PODMU</name>
<dbReference type="Ensembl" id="ENSPMRT00000023965.1">
    <property type="protein sequence ID" value="ENSPMRP00000022552.1"/>
    <property type="gene ID" value="ENSPMRG00000014648.1"/>
</dbReference>
<keyword evidence="2" id="KW-1185">Reference proteome</keyword>
<dbReference type="AlphaFoldDB" id="A0A670JHI1"/>
<dbReference type="Gene3D" id="1.10.150.50">
    <property type="entry name" value="Transcription Factor, Ets-1"/>
    <property type="match status" value="1"/>
</dbReference>